<comment type="similarity">
    <text evidence="2">Belongs to the ABC-4 integral membrane protein family. LolC/E subfamily.</text>
</comment>
<evidence type="ECO:0000256" key="6">
    <source>
        <dbReference type="ARBA" id="ARBA00023136"/>
    </source>
</evidence>
<dbReference type="Pfam" id="PF02687">
    <property type="entry name" value="FtsX"/>
    <property type="match status" value="1"/>
</dbReference>
<reference evidence="10 11" key="1">
    <citation type="submission" date="2015-05" db="EMBL/GenBank/DDBJ databases">
        <title>Complete genome sequence of a sulfur-oxidizing gammaproteobacterium strain HA5.</title>
        <authorList>
            <person name="Miura A."/>
            <person name="Kojima H."/>
            <person name="Fukui M."/>
        </authorList>
    </citation>
    <scope>NUCLEOTIDE SEQUENCE [LARGE SCALE GENOMIC DNA]</scope>
    <source>
        <strain evidence="10 11">HA5</strain>
    </source>
</reference>
<organism evidence="10 11">
    <name type="scientific">Sulfuricaulis limicola</name>
    <dbReference type="NCBI Taxonomy" id="1620215"/>
    <lineage>
        <taxon>Bacteria</taxon>
        <taxon>Pseudomonadati</taxon>
        <taxon>Pseudomonadota</taxon>
        <taxon>Gammaproteobacteria</taxon>
        <taxon>Acidiferrobacterales</taxon>
        <taxon>Acidiferrobacteraceae</taxon>
        <taxon>Sulfuricaulis</taxon>
    </lineage>
</organism>
<keyword evidence="3" id="KW-1003">Cell membrane</keyword>
<evidence type="ECO:0000256" key="4">
    <source>
        <dbReference type="ARBA" id="ARBA00022692"/>
    </source>
</evidence>
<feature type="transmembrane region" description="Helical" evidence="7">
    <location>
        <begin position="271"/>
        <end position="296"/>
    </location>
</feature>
<dbReference type="Proteomes" id="UP000243180">
    <property type="component" value="Chromosome"/>
</dbReference>
<dbReference type="GO" id="GO:0044874">
    <property type="term" value="P:lipoprotein localization to outer membrane"/>
    <property type="evidence" value="ECO:0007669"/>
    <property type="project" value="TreeGrafter"/>
</dbReference>
<evidence type="ECO:0000256" key="7">
    <source>
        <dbReference type="SAM" id="Phobius"/>
    </source>
</evidence>
<sequence>MPPDTARPPLLLTLAWRNLWRHPRRTLVMLFALVLGIWSMIVMAALIRGSMEEQIRKEILNLTGHVQIHAPGYRDDPAVEHRFAVTPALAEALRTKAAVAASARVRVPAVISSERESAGVVLVGIDPPGERGLSFISKAVTDGAYLSTPDDPGLLLGRKLAEQLETGLGRRVVLMSQDAGNQIADRGFRVVGIFDAEPQAMETGYVFIGLGVAQQMLKIGQDVSEVAVMTPDRKGLEGIVASLRAAAPGEDVAPWTELQPLLVLMERLHNVVLLIWFAVVFTAMAFGLVNTLLMAVFERMREFGLFQALGMPPRFILGQVLVESLILLGIALALGNLTSWISVTGLKGGIDLSMFAQGLELVGMSPVMYPALAAGDVAAANIIVIVLGVLASLYPAWRASRYVPVEAITRT</sequence>
<accession>A0A1B4XI22</accession>
<feature type="transmembrane region" description="Helical" evidence="7">
    <location>
        <begin position="27"/>
        <end position="47"/>
    </location>
</feature>
<dbReference type="EMBL" id="AP014879">
    <property type="protein sequence ID" value="BAV34447.1"/>
    <property type="molecule type" value="Genomic_DNA"/>
</dbReference>
<proteinExistence type="inferred from homology"/>
<gene>
    <name evidence="10" type="ORF">SCL_2158</name>
</gene>
<feature type="domain" description="MacB-like periplasmic core" evidence="9">
    <location>
        <begin position="26"/>
        <end position="245"/>
    </location>
</feature>
<keyword evidence="6 7" id="KW-0472">Membrane</keyword>
<evidence type="ECO:0000256" key="5">
    <source>
        <dbReference type="ARBA" id="ARBA00022989"/>
    </source>
</evidence>
<dbReference type="OrthoDB" id="9770036at2"/>
<evidence type="ECO:0000256" key="1">
    <source>
        <dbReference type="ARBA" id="ARBA00004651"/>
    </source>
</evidence>
<feature type="domain" description="ABC3 transporter permease C-terminal" evidence="8">
    <location>
        <begin position="277"/>
        <end position="402"/>
    </location>
</feature>
<dbReference type="KEGG" id="slim:SCL_2158"/>
<dbReference type="InterPro" id="IPR003838">
    <property type="entry name" value="ABC3_permease_C"/>
</dbReference>
<feature type="transmembrane region" description="Helical" evidence="7">
    <location>
        <begin position="378"/>
        <end position="397"/>
    </location>
</feature>
<evidence type="ECO:0000256" key="3">
    <source>
        <dbReference type="ARBA" id="ARBA00022475"/>
    </source>
</evidence>
<keyword evidence="5 7" id="KW-1133">Transmembrane helix</keyword>
<evidence type="ECO:0000313" key="11">
    <source>
        <dbReference type="Proteomes" id="UP000243180"/>
    </source>
</evidence>
<dbReference type="InterPro" id="IPR051447">
    <property type="entry name" value="Lipoprotein-release_system"/>
</dbReference>
<comment type="subcellular location">
    <subcellularLocation>
        <location evidence="1">Cell membrane</location>
        <topology evidence="1">Multi-pass membrane protein</topology>
    </subcellularLocation>
</comment>
<protein>
    <submittedName>
        <fullName evidence="10">ABC transporter permease</fullName>
    </submittedName>
</protein>
<keyword evidence="11" id="KW-1185">Reference proteome</keyword>
<feature type="transmembrane region" description="Helical" evidence="7">
    <location>
        <begin position="316"/>
        <end position="337"/>
    </location>
</feature>
<dbReference type="InParanoid" id="A0A1B4XI22"/>
<dbReference type="PANTHER" id="PTHR30489">
    <property type="entry name" value="LIPOPROTEIN-RELEASING SYSTEM TRANSMEMBRANE PROTEIN LOLE"/>
    <property type="match status" value="1"/>
</dbReference>
<evidence type="ECO:0000256" key="2">
    <source>
        <dbReference type="ARBA" id="ARBA00005236"/>
    </source>
</evidence>
<evidence type="ECO:0000259" key="9">
    <source>
        <dbReference type="Pfam" id="PF12704"/>
    </source>
</evidence>
<evidence type="ECO:0000313" key="10">
    <source>
        <dbReference type="EMBL" id="BAV34447.1"/>
    </source>
</evidence>
<dbReference type="InterPro" id="IPR025857">
    <property type="entry name" value="MacB_PCD"/>
</dbReference>
<keyword evidence="4 7" id="KW-0812">Transmembrane</keyword>
<dbReference type="RefSeq" id="WP_096361188.1">
    <property type="nucleotide sequence ID" value="NZ_AP014879.1"/>
</dbReference>
<evidence type="ECO:0000259" key="8">
    <source>
        <dbReference type="Pfam" id="PF02687"/>
    </source>
</evidence>
<dbReference type="PANTHER" id="PTHR30489:SF0">
    <property type="entry name" value="LIPOPROTEIN-RELEASING SYSTEM TRANSMEMBRANE PROTEIN LOLE"/>
    <property type="match status" value="1"/>
</dbReference>
<dbReference type="AlphaFoldDB" id="A0A1B4XI22"/>
<dbReference type="GO" id="GO:0098797">
    <property type="term" value="C:plasma membrane protein complex"/>
    <property type="evidence" value="ECO:0007669"/>
    <property type="project" value="TreeGrafter"/>
</dbReference>
<dbReference type="Pfam" id="PF12704">
    <property type="entry name" value="MacB_PCD"/>
    <property type="match status" value="1"/>
</dbReference>
<name>A0A1B4XI22_9GAMM</name>